<evidence type="ECO:0000256" key="9">
    <source>
        <dbReference type="ARBA" id="ARBA00023163"/>
    </source>
</evidence>
<evidence type="ECO:0000256" key="7">
    <source>
        <dbReference type="ARBA" id="ARBA00022835"/>
    </source>
</evidence>
<dbReference type="Proteomes" id="UP000610960">
    <property type="component" value="Unassembled WGS sequence"/>
</dbReference>
<reference evidence="13" key="1">
    <citation type="journal article" date="2014" name="Int. J. Syst. Evol. Microbiol.">
        <title>Complete genome sequence of Corynebacterium casei LMG S-19264T (=DSM 44701T), isolated from a smear-ripened cheese.</title>
        <authorList>
            <consortium name="US DOE Joint Genome Institute (JGI-PGF)"/>
            <person name="Walter F."/>
            <person name="Albersmeier A."/>
            <person name="Kalinowski J."/>
            <person name="Ruckert C."/>
        </authorList>
    </citation>
    <scope>NUCLEOTIDE SEQUENCE</scope>
    <source>
        <strain evidence="13">JCM 10088</strain>
    </source>
</reference>
<dbReference type="GO" id="GO:1990077">
    <property type="term" value="C:primosome complex"/>
    <property type="evidence" value="ECO:0007669"/>
    <property type="project" value="UniProtKB-KW"/>
</dbReference>
<dbReference type="GO" id="GO:0046872">
    <property type="term" value="F:metal ion binding"/>
    <property type="evidence" value="ECO:0007669"/>
    <property type="project" value="UniProtKB-KW"/>
</dbReference>
<keyword evidence="4 10" id="KW-0548">Nucleotidyltransferase</keyword>
<dbReference type="CDD" id="cd01029">
    <property type="entry name" value="TOPRIM_primases"/>
    <property type="match status" value="1"/>
</dbReference>
<dbReference type="GO" id="GO:0000178">
    <property type="term" value="C:exosome (RNase complex)"/>
    <property type="evidence" value="ECO:0007669"/>
    <property type="project" value="UniProtKB-KW"/>
</dbReference>
<dbReference type="GO" id="GO:0000428">
    <property type="term" value="C:DNA-directed RNA polymerase complex"/>
    <property type="evidence" value="ECO:0007669"/>
    <property type="project" value="UniProtKB-KW"/>
</dbReference>
<comment type="function">
    <text evidence="10">RNA polymerase that catalyzes the synthesis of short RNA molecules used as primers for DNA polymerase during DNA replication. Also part of the exosome, which is a complex involved in RNA degradation. Acts as a poly(A)-binding protein that enhances the interaction between heteropolymeric, adenine-rich transcripts and the exosome.</text>
</comment>
<dbReference type="EMBL" id="BMNL01000001">
    <property type="protein sequence ID" value="GGP20005.1"/>
    <property type="molecule type" value="Genomic_DNA"/>
</dbReference>
<proteinExistence type="inferred from homology"/>
<dbReference type="SUPFAM" id="SSF56731">
    <property type="entry name" value="DNA primase core"/>
    <property type="match status" value="1"/>
</dbReference>
<evidence type="ECO:0000256" key="8">
    <source>
        <dbReference type="ARBA" id="ARBA00022842"/>
    </source>
</evidence>
<dbReference type="Pfam" id="PF13662">
    <property type="entry name" value="Toprim_4"/>
    <property type="match status" value="1"/>
</dbReference>
<protein>
    <recommendedName>
        <fullName evidence="10">DNA primase DnaG</fullName>
        <ecNumber evidence="10">2.7.7.101</ecNumber>
    </recommendedName>
</protein>
<comment type="catalytic activity">
    <reaction evidence="10">
        <text>ssDNA + n NTP = ssDNA/pppN(pN)n-1 hybrid + (n-1) diphosphate.</text>
        <dbReference type="EC" id="2.7.7.101"/>
    </reaction>
</comment>
<sequence length="452" mass="49829">MGALTIVAKYLIEAAVEIQGLVDKPDIVGALFSQTEGLLGSELDLRNLQNTGRIGRIEVEVEHKGDKTVGKIYIPSNLDRYETSLLAAMLESVDKVGPYNAKVQVLRIGDLREEKRKKIMDRARELLSKIEAETLPDTKEIVERFVDQMKEAELVKYGPEGLPAGPDVDKSDTVIIVEGRADVINLLKHGYRNVIAIEGASGGIPKSVIDLSRKKTVIAFVDGDRGGDLVLRELLKSVDVDYVARAPSGKEVEQLTGKEISKALRNKLPIEEYLLTIEKKERQVIEEAKQEAKEQRQEQAQTAREGKQEAEASGAVEVPVEKREAAPEEIKTEKPHLTPSMQLEVKIPPQVVEEMSKLEGTLEAVIYDENWNMIKRVPVRDLVDALQQVTNAHAIIFDGVCTQRLVDAAASKGVKLMAMSRLGNIAKVPASLQLASIEDILKTMEAEAKPPA</sequence>
<keyword evidence="14" id="KW-1185">Reference proteome</keyword>
<gene>
    <name evidence="10" type="primary">dnaG</name>
    <name evidence="13" type="ORF">GCM10007981_06200</name>
</gene>
<dbReference type="AlphaFoldDB" id="A0A830GT43"/>
<feature type="compositionally biased region" description="Basic and acidic residues" evidence="11">
    <location>
        <begin position="288"/>
        <end position="297"/>
    </location>
</feature>
<keyword evidence="3 10" id="KW-0808">Transferase</keyword>
<comment type="caution">
    <text evidence="13">The sequence shown here is derived from an EMBL/GenBank/DDBJ whole genome shotgun (WGS) entry which is preliminary data.</text>
</comment>
<keyword evidence="8" id="KW-0460">Magnesium</keyword>
<dbReference type="EC" id="2.7.7.101" evidence="10"/>
<evidence type="ECO:0000256" key="5">
    <source>
        <dbReference type="ARBA" id="ARBA00022705"/>
    </source>
</evidence>
<keyword evidence="7 10" id="KW-0271">Exosome</keyword>
<evidence type="ECO:0000256" key="4">
    <source>
        <dbReference type="ARBA" id="ARBA00022695"/>
    </source>
</evidence>
<dbReference type="PANTHER" id="PTHR30313">
    <property type="entry name" value="DNA PRIMASE"/>
    <property type="match status" value="1"/>
</dbReference>
<reference evidence="13" key="2">
    <citation type="submission" date="2020-09" db="EMBL/GenBank/DDBJ databases">
        <authorList>
            <person name="Sun Q."/>
            <person name="Ohkuma M."/>
        </authorList>
    </citation>
    <scope>NUCLEOTIDE SEQUENCE</scope>
    <source>
        <strain evidence="13">JCM 10088</strain>
    </source>
</reference>
<dbReference type="RefSeq" id="WP_188595964.1">
    <property type="nucleotide sequence ID" value="NZ_BMNL01000001.1"/>
</dbReference>
<keyword evidence="9 10" id="KW-0804">Transcription</keyword>
<dbReference type="InterPro" id="IPR006171">
    <property type="entry name" value="TOPRIM_dom"/>
</dbReference>
<evidence type="ECO:0000313" key="13">
    <source>
        <dbReference type="EMBL" id="GGP20005.1"/>
    </source>
</evidence>
<evidence type="ECO:0000256" key="3">
    <source>
        <dbReference type="ARBA" id="ARBA00022679"/>
    </source>
</evidence>
<evidence type="ECO:0000259" key="12">
    <source>
        <dbReference type="PROSITE" id="PS50880"/>
    </source>
</evidence>
<dbReference type="PANTHER" id="PTHR30313:SF2">
    <property type="entry name" value="DNA PRIMASE"/>
    <property type="match status" value="1"/>
</dbReference>
<accession>A0A830GT43</accession>
<dbReference type="NCBIfam" id="NF003108">
    <property type="entry name" value="PRK04031.1-1"/>
    <property type="match status" value="1"/>
</dbReference>
<dbReference type="GO" id="GO:0005737">
    <property type="term" value="C:cytoplasm"/>
    <property type="evidence" value="ECO:0007669"/>
    <property type="project" value="TreeGrafter"/>
</dbReference>
<dbReference type="GO" id="GO:0008143">
    <property type="term" value="F:poly(A) binding"/>
    <property type="evidence" value="ECO:0007669"/>
    <property type="project" value="InterPro"/>
</dbReference>
<evidence type="ECO:0000256" key="10">
    <source>
        <dbReference type="HAMAP-Rule" id="MF_00007"/>
    </source>
</evidence>
<dbReference type="GO" id="GO:0006269">
    <property type="term" value="P:DNA replication, synthesis of primer"/>
    <property type="evidence" value="ECO:0007669"/>
    <property type="project" value="UniProtKB-UniRule"/>
</dbReference>
<evidence type="ECO:0000256" key="11">
    <source>
        <dbReference type="SAM" id="MobiDB-lite"/>
    </source>
</evidence>
<dbReference type="Gene3D" id="3.40.1360.10">
    <property type="match status" value="1"/>
</dbReference>
<keyword evidence="2 10" id="KW-0639">Primosome</keyword>
<evidence type="ECO:0000256" key="2">
    <source>
        <dbReference type="ARBA" id="ARBA00022515"/>
    </source>
</evidence>
<dbReference type="InterPro" id="IPR020607">
    <property type="entry name" value="Primase_DnaG_arc"/>
</dbReference>
<feature type="domain" description="Toprim" evidence="12">
    <location>
        <begin position="172"/>
        <end position="248"/>
    </location>
</feature>
<comment type="subunit">
    <text evidence="10">Forms a ternary complex with MCM helicase and DNA. Component of the archaeal exosome complex.</text>
</comment>
<dbReference type="PROSITE" id="PS50880">
    <property type="entry name" value="TOPRIM"/>
    <property type="match status" value="1"/>
</dbReference>
<organism evidence="13 14">
    <name type="scientific">Thermocladium modestius</name>
    <dbReference type="NCBI Taxonomy" id="62609"/>
    <lineage>
        <taxon>Archaea</taxon>
        <taxon>Thermoproteota</taxon>
        <taxon>Thermoprotei</taxon>
        <taxon>Thermoproteales</taxon>
        <taxon>Thermoproteaceae</taxon>
        <taxon>Thermocladium</taxon>
    </lineage>
</organism>
<dbReference type="InterPro" id="IPR034154">
    <property type="entry name" value="TOPRIM_DnaG/twinkle"/>
</dbReference>
<dbReference type="SMART" id="SM00493">
    <property type="entry name" value="TOPRIM"/>
    <property type="match status" value="1"/>
</dbReference>
<dbReference type="OrthoDB" id="8643at2157"/>
<dbReference type="FunFam" id="3.40.1360.10:FF:000010">
    <property type="entry name" value="DNA primase DnaG"/>
    <property type="match status" value="1"/>
</dbReference>
<dbReference type="HAMAP" id="MF_00007">
    <property type="entry name" value="DNA_primase_DnaG_arc"/>
    <property type="match status" value="1"/>
</dbReference>
<comment type="similarity">
    <text evidence="10">Belongs to the archaeal DnaG primase family.</text>
</comment>
<evidence type="ECO:0000313" key="14">
    <source>
        <dbReference type="Proteomes" id="UP000610960"/>
    </source>
</evidence>
<keyword evidence="6" id="KW-0479">Metal-binding</keyword>
<feature type="region of interest" description="Disordered" evidence="11">
    <location>
        <begin position="288"/>
        <end position="333"/>
    </location>
</feature>
<evidence type="ECO:0000256" key="6">
    <source>
        <dbReference type="ARBA" id="ARBA00022723"/>
    </source>
</evidence>
<feature type="compositionally biased region" description="Basic and acidic residues" evidence="11">
    <location>
        <begin position="319"/>
        <end position="333"/>
    </location>
</feature>
<dbReference type="GO" id="GO:0003899">
    <property type="term" value="F:DNA-directed RNA polymerase activity"/>
    <property type="evidence" value="ECO:0007669"/>
    <property type="project" value="UniProtKB-UniRule"/>
</dbReference>
<keyword evidence="5 10" id="KW-0235">DNA replication</keyword>
<evidence type="ECO:0000256" key="1">
    <source>
        <dbReference type="ARBA" id="ARBA00022478"/>
    </source>
</evidence>
<dbReference type="InterPro" id="IPR050219">
    <property type="entry name" value="DnaG_primase"/>
</dbReference>
<keyword evidence="1 10" id="KW-0240">DNA-directed RNA polymerase</keyword>
<name>A0A830GT43_9CREN</name>